<evidence type="ECO:0000313" key="1">
    <source>
        <dbReference type="EMBL" id="BAD53607.1"/>
    </source>
</evidence>
<reference evidence="2" key="1">
    <citation type="journal article" date="2005" name="Nature">
        <title>The map-based sequence of the rice genome.</title>
        <authorList>
            <consortium name="International rice genome sequencing project (IRGSP)"/>
            <person name="Matsumoto T."/>
            <person name="Wu J."/>
            <person name="Kanamori H."/>
            <person name="Katayose Y."/>
            <person name="Fujisawa M."/>
            <person name="Namiki N."/>
            <person name="Mizuno H."/>
            <person name="Yamamoto K."/>
            <person name="Antonio B.A."/>
            <person name="Baba T."/>
            <person name="Sakata K."/>
            <person name="Nagamura Y."/>
            <person name="Aoki H."/>
            <person name="Arikawa K."/>
            <person name="Arita K."/>
            <person name="Bito T."/>
            <person name="Chiden Y."/>
            <person name="Fujitsuka N."/>
            <person name="Fukunaka R."/>
            <person name="Hamada M."/>
            <person name="Harada C."/>
            <person name="Hayashi A."/>
            <person name="Hijishita S."/>
            <person name="Honda M."/>
            <person name="Hosokawa S."/>
            <person name="Ichikawa Y."/>
            <person name="Idonuma A."/>
            <person name="Iijima M."/>
            <person name="Ikeda M."/>
            <person name="Ikeno M."/>
            <person name="Ito K."/>
            <person name="Ito S."/>
            <person name="Ito T."/>
            <person name="Ito Y."/>
            <person name="Ito Y."/>
            <person name="Iwabuchi A."/>
            <person name="Kamiya K."/>
            <person name="Karasawa W."/>
            <person name="Kurita K."/>
            <person name="Katagiri S."/>
            <person name="Kikuta A."/>
            <person name="Kobayashi H."/>
            <person name="Kobayashi N."/>
            <person name="Machita K."/>
            <person name="Maehara T."/>
            <person name="Masukawa M."/>
            <person name="Mizubayashi T."/>
            <person name="Mukai Y."/>
            <person name="Nagasaki H."/>
            <person name="Nagata Y."/>
            <person name="Naito S."/>
            <person name="Nakashima M."/>
            <person name="Nakama Y."/>
            <person name="Nakamichi Y."/>
            <person name="Nakamura M."/>
            <person name="Meguro A."/>
            <person name="Negishi M."/>
            <person name="Ohta I."/>
            <person name="Ohta T."/>
            <person name="Okamoto M."/>
            <person name="Ono N."/>
            <person name="Saji S."/>
            <person name="Sakaguchi M."/>
            <person name="Sakai K."/>
            <person name="Shibata M."/>
            <person name="Shimokawa T."/>
            <person name="Song J."/>
            <person name="Takazaki Y."/>
            <person name="Terasawa K."/>
            <person name="Tsugane M."/>
            <person name="Tsuji K."/>
            <person name="Ueda S."/>
            <person name="Waki K."/>
            <person name="Yamagata H."/>
            <person name="Yamamoto M."/>
            <person name="Yamamoto S."/>
            <person name="Yamane H."/>
            <person name="Yoshiki S."/>
            <person name="Yoshihara R."/>
            <person name="Yukawa K."/>
            <person name="Zhong H."/>
            <person name="Yano M."/>
            <person name="Yuan Q."/>
            <person name="Ouyang S."/>
            <person name="Liu J."/>
            <person name="Jones K.M."/>
            <person name="Gansberger K."/>
            <person name="Moffat K."/>
            <person name="Hill J."/>
            <person name="Bera J."/>
            <person name="Fadrosh D."/>
            <person name="Jin S."/>
            <person name="Johri S."/>
            <person name="Kim M."/>
            <person name="Overton L."/>
            <person name="Reardon M."/>
            <person name="Tsitrin T."/>
            <person name="Vuong H."/>
            <person name="Weaver B."/>
            <person name="Ciecko A."/>
            <person name="Tallon L."/>
            <person name="Jackson J."/>
            <person name="Pai G."/>
            <person name="Aken S.V."/>
            <person name="Utterback T."/>
            <person name="Reidmuller S."/>
            <person name="Feldblyum T."/>
            <person name="Hsiao J."/>
            <person name="Zismann V."/>
            <person name="Iobst S."/>
            <person name="de Vazeille A.R."/>
            <person name="Buell C.R."/>
            <person name="Ying K."/>
            <person name="Li Y."/>
            <person name="Lu T."/>
            <person name="Huang Y."/>
            <person name="Zhao Q."/>
            <person name="Feng Q."/>
            <person name="Zhang L."/>
            <person name="Zhu J."/>
            <person name="Weng Q."/>
            <person name="Mu J."/>
            <person name="Lu Y."/>
            <person name="Fan D."/>
            <person name="Liu Y."/>
            <person name="Guan J."/>
            <person name="Zhang Y."/>
            <person name="Yu S."/>
            <person name="Liu X."/>
            <person name="Zhang Y."/>
            <person name="Hong G."/>
            <person name="Han B."/>
            <person name="Choisne N."/>
            <person name="Demange N."/>
            <person name="Orjeda G."/>
            <person name="Samain S."/>
            <person name="Cattolico L."/>
            <person name="Pelletier E."/>
            <person name="Couloux A."/>
            <person name="Segurens B."/>
            <person name="Wincker P."/>
            <person name="D'Hont A."/>
            <person name="Scarpelli C."/>
            <person name="Weissenbach J."/>
            <person name="Salanoubat M."/>
            <person name="Quetier F."/>
            <person name="Yu Y."/>
            <person name="Kim H.R."/>
            <person name="Rambo T."/>
            <person name="Currie J."/>
            <person name="Collura K."/>
            <person name="Luo M."/>
            <person name="Yang T."/>
            <person name="Ammiraju J.S.S."/>
            <person name="Engler F."/>
            <person name="Soderlund C."/>
            <person name="Wing R.A."/>
            <person name="Palmer L.E."/>
            <person name="de la Bastide M."/>
            <person name="Spiegel L."/>
            <person name="Nascimento L."/>
            <person name="Zutavern T."/>
            <person name="O'Shaughnessy A."/>
            <person name="Dike S."/>
            <person name="Dedhia N."/>
            <person name="Preston R."/>
            <person name="Balija V."/>
            <person name="McCombie W.R."/>
            <person name="Chow T."/>
            <person name="Chen H."/>
            <person name="Chung M."/>
            <person name="Chen C."/>
            <person name="Shaw J."/>
            <person name="Wu H."/>
            <person name="Hsiao K."/>
            <person name="Chao Y."/>
            <person name="Chu M."/>
            <person name="Cheng C."/>
            <person name="Hour A."/>
            <person name="Lee P."/>
            <person name="Lin S."/>
            <person name="Lin Y."/>
            <person name="Liou J."/>
            <person name="Liu S."/>
            <person name="Hsing Y."/>
            <person name="Raghuvanshi S."/>
            <person name="Mohanty A."/>
            <person name="Bharti A.K."/>
            <person name="Gaur A."/>
            <person name="Gupta V."/>
            <person name="Kumar D."/>
            <person name="Ravi V."/>
            <person name="Vij S."/>
            <person name="Kapur A."/>
            <person name="Khurana P."/>
            <person name="Khurana P."/>
            <person name="Khurana J.P."/>
            <person name="Tyagi A.K."/>
            <person name="Gaikwad K."/>
            <person name="Singh A."/>
            <person name="Dalal V."/>
            <person name="Srivastava S."/>
            <person name="Dixit A."/>
            <person name="Pal A.K."/>
            <person name="Ghazi I.A."/>
            <person name="Yadav M."/>
            <person name="Pandit A."/>
            <person name="Bhargava A."/>
            <person name="Sureshbabu K."/>
            <person name="Batra K."/>
            <person name="Sharma T.R."/>
            <person name="Mohapatra T."/>
            <person name="Singh N.K."/>
            <person name="Messing J."/>
            <person name="Nelson A.B."/>
            <person name="Fuks G."/>
            <person name="Kavchok S."/>
            <person name="Keizer G."/>
            <person name="Linton E."/>
            <person name="Llaca V."/>
            <person name="Song R."/>
            <person name="Tanyolac B."/>
            <person name="Young S."/>
            <person name="Ho-Il K."/>
            <person name="Hahn J.H."/>
            <person name="Sangsakoo G."/>
            <person name="Vanavichit A."/>
            <person name="de Mattos Luiz.A.T."/>
            <person name="Zimmer P.D."/>
            <person name="Malone G."/>
            <person name="Dellagostin O."/>
            <person name="de Oliveira A.C."/>
            <person name="Bevan M."/>
            <person name="Bancroft I."/>
            <person name="Minx P."/>
            <person name="Cordum H."/>
            <person name="Wilson R."/>
            <person name="Cheng Z."/>
            <person name="Jin W."/>
            <person name="Jiang J."/>
            <person name="Leong S.A."/>
            <person name="Iwama H."/>
            <person name="Gojobori T."/>
            <person name="Itoh T."/>
            <person name="Niimura Y."/>
            <person name="Fujii Y."/>
            <person name="Habara T."/>
            <person name="Sakai H."/>
            <person name="Sato Y."/>
            <person name="Wilson G."/>
            <person name="Kumar K."/>
            <person name="McCouch S."/>
            <person name="Juretic N."/>
            <person name="Hoen D."/>
            <person name="Wright S."/>
            <person name="Bruskiewich R."/>
            <person name="Bureau T."/>
            <person name="Miyao A."/>
            <person name="Hirochika H."/>
            <person name="Nishikawa T."/>
            <person name="Kadowaki K."/>
            <person name="Sugiura M."/>
            <person name="Burr B."/>
            <person name="Sasaki T."/>
        </authorList>
    </citation>
    <scope>NUCLEOTIDE SEQUENCE [LARGE SCALE GENOMIC DNA]</scope>
    <source>
        <strain evidence="2">cv. Nipponbare</strain>
    </source>
</reference>
<dbReference type="EMBL" id="AP003621">
    <property type="protein sequence ID" value="BAD53607.1"/>
    <property type="molecule type" value="Genomic_DNA"/>
</dbReference>
<gene>
    <name evidence="1" type="primary">P0621D05.28</name>
</gene>
<organism evidence="1 2">
    <name type="scientific">Oryza sativa subsp. japonica</name>
    <name type="common">Rice</name>
    <dbReference type="NCBI Taxonomy" id="39947"/>
    <lineage>
        <taxon>Eukaryota</taxon>
        <taxon>Viridiplantae</taxon>
        <taxon>Streptophyta</taxon>
        <taxon>Embryophyta</taxon>
        <taxon>Tracheophyta</taxon>
        <taxon>Spermatophyta</taxon>
        <taxon>Magnoliopsida</taxon>
        <taxon>Liliopsida</taxon>
        <taxon>Poales</taxon>
        <taxon>Poaceae</taxon>
        <taxon>BOP clade</taxon>
        <taxon>Oryzoideae</taxon>
        <taxon>Oryzeae</taxon>
        <taxon>Oryzinae</taxon>
        <taxon>Oryza</taxon>
        <taxon>Oryza sativa</taxon>
    </lineage>
</organism>
<accession>Q5Z9K0</accession>
<evidence type="ECO:0000313" key="2">
    <source>
        <dbReference type="Proteomes" id="UP000000763"/>
    </source>
</evidence>
<name>Q5Z9K0_ORYSJ</name>
<dbReference type="Proteomes" id="UP000000763">
    <property type="component" value="Chromosome 6"/>
</dbReference>
<proteinExistence type="predicted"/>
<sequence length="73" mass="7429">MARARNREEWEKREGRALGFIGGGNGKGSGGVEAEGGGLGLRPLAACARSGGAEAMTTAMTAGRFGAARRHGR</sequence>
<reference evidence="2" key="2">
    <citation type="journal article" date="2008" name="Nucleic Acids Res.">
        <title>The rice annotation project database (RAP-DB): 2008 update.</title>
        <authorList>
            <consortium name="The rice annotation project (RAP)"/>
        </authorList>
    </citation>
    <scope>GENOME REANNOTATION</scope>
    <source>
        <strain evidence="2">cv. Nipponbare</strain>
    </source>
</reference>
<dbReference type="AlphaFoldDB" id="Q5Z9K0"/>
<protein>
    <submittedName>
        <fullName evidence="1">Uncharacterized protein</fullName>
    </submittedName>
</protein>